<evidence type="ECO:0000256" key="3">
    <source>
        <dbReference type="ARBA" id="ARBA00007742"/>
    </source>
</evidence>
<feature type="transmembrane region" description="Helical" evidence="18">
    <location>
        <begin position="201"/>
        <end position="221"/>
    </location>
</feature>
<keyword evidence="12" id="KW-0443">Lipid metabolism</keyword>
<protein>
    <recommendedName>
        <fullName evidence="18">3-oxo-5alpha-steroid 4-dehydrogenase (NADP(+))</fullName>
        <ecNumber evidence="18">1.3.1.22</ecNumber>
    </recommendedName>
</protein>
<evidence type="ECO:0000256" key="14">
    <source>
        <dbReference type="ARBA" id="ARBA00045549"/>
    </source>
</evidence>
<proteinExistence type="inferred from homology"/>
<feature type="transmembrane region" description="Helical" evidence="18">
    <location>
        <begin position="104"/>
        <end position="122"/>
    </location>
</feature>
<keyword evidence="13 18" id="KW-0472">Membrane</keyword>
<reference evidence="20" key="2">
    <citation type="submission" date="2025-09" db="UniProtKB">
        <authorList>
            <consortium name="Ensembl"/>
        </authorList>
    </citation>
    <scope>IDENTIFICATION</scope>
</reference>
<dbReference type="PANTHER" id="PTHR10556">
    <property type="entry name" value="3-OXO-5-ALPHA-STEROID 4-DEHYDROGENASE"/>
    <property type="match status" value="1"/>
</dbReference>
<feature type="transmembrane region" description="Helical" evidence="18">
    <location>
        <begin position="7"/>
        <end position="24"/>
    </location>
</feature>
<evidence type="ECO:0000256" key="11">
    <source>
        <dbReference type="ARBA" id="ARBA00023002"/>
    </source>
</evidence>
<keyword evidence="21" id="KW-1185">Reference proteome</keyword>
<evidence type="ECO:0000256" key="12">
    <source>
        <dbReference type="ARBA" id="ARBA00023098"/>
    </source>
</evidence>
<feature type="transmembrane region" description="Helical" evidence="18">
    <location>
        <begin position="143"/>
        <end position="160"/>
    </location>
</feature>
<dbReference type="InterPro" id="IPR039357">
    <property type="entry name" value="SRD5A/TECR"/>
</dbReference>
<dbReference type="EC" id="1.3.1.22" evidence="18"/>
<evidence type="ECO:0000256" key="4">
    <source>
        <dbReference type="ARBA" id="ARBA00022692"/>
    </source>
</evidence>
<evidence type="ECO:0000256" key="9">
    <source>
        <dbReference type="ARBA" id="ARBA00022928"/>
    </source>
</evidence>
<dbReference type="InterPro" id="IPR001104">
    <property type="entry name" value="3-oxo-5_a-steroid_4-DH_C"/>
</dbReference>
<dbReference type="PANTHER" id="PTHR10556:SF37">
    <property type="entry name" value="3-OXO-5-ALPHA-STEROID 4-DEHYDROGENASE 2"/>
    <property type="match status" value="1"/>
</dbReference>
<comment type="similarity">
    <text evidence="3 18">Belongs to the steroid 5-alpha reductase family.</text>
</comment>
<keyword evidence="10 18" id="KW-1133">Transmembrane helix</keyword>
<dbReference type="AlphaFoldDB" id="A0A668SEB9"/>
<dbReference type="PROSITE" id="PS50244">
    <property type="entry name" value="S5A_REDUCTASE"/>
    <property type="match status" value="1"/>
</dbReference>
<evidence type="ECO:0000256" key="5">
    <source>
        <dbReference type="ARBA" id="ARBA00022782"/>
    </source>
</evidence>
<sequence>MECREAVVSYLSWGLVVGGGAYLLRQMQNCAEYGRYAPTQAHCCPARLGWFLQEVPALFVPLLLLLLPAETGSGTGRRLLVGTFMLHYFHRSIIYALLTRGRPIPLIIIVSAVIFCSINGFLQGHFLLHCARFEDTWLTRARLTAGVLVFALGMIVNIHSDYILRGLRKPGEVVYRVPHGGMFEFVSGANFFGEIVEWCGYAVAVWSLPAFAFAFFTICSIGPRACMHHRDYQQRFKDYPRSRKAIIPFIL</sequence>
<dbReference type="PIRSF" id="PIRSF015596">
    <property type="entry name" value="5_alpha-SR2"/>
    <property type="match status" value="1"/>
</dbReference>
<reference evidence="20" key="1">
    <citation type="submission" date="2025-08" db="UniProtKB">
        <authorList>
            <consortium name="Ensembl"/>
        </authorList>
    </citation>
    <scope>IDENTIFICATION</scope>
</reference>
<keyword evidence="7" id="KW-0492">Microsome</keyword>
<feature type="domain" description="3-oxo-5-alpha-steroid 4-dehydrogenase C-terminal" evidence="19">
    <location>
        <begin position="103"/>
        <end position="251"/>
    </location>
</feature>
<comment type="catalytic activity">
    <reaction evidence="16">
        <text>5alpha-pregnane-3,20-dione + NADP(+) = progesterone + NADPH + H(+)</text>
        <dbReference type="Rhea" id="RHEA:21952"/>
        <dbReference type="ChEBI" id="CHEBI:15378"/>
        <dbReference type="ChEBI" id="CHEBI:17026"/>
        <dbReference type="ChEBI" id="CHEBI:28952"/>
        <dbReference type="ChEBI" id="CHEBI:57783"/>
        <dbReference type="ChEBI" id="CHEBI:58349"/>
        <dbReference type="EC" id="1.3.1.22"/>
    </reaction>
    <physiologicalReaction direction="right-to-left" evidence="16">
        <dbReference type="Rhea" id="RHEA:21954"/>
    </physiologicalReaction>
</comment>
<name>A0A668SEB9_OREAU</name>
<comment type="catalytic activity">
    <reaction evidence="15 18">
        <text>a 3-oxo-5alpha-steroid + NADP(+) = a 3-oxo-Delta(4)-steroid + NADPH + H(+)</text>
        <dbReference type="Rhea" id="RHEA:54384"/>
        <dbReference type="ChEBI" id="CHEBI:13601"/>
        <dbReference type="ChEBI" id="CHEBI:15378"/>
        <dbReference type="ChEBI" id="CHEBI:47909"/>
        <dbReference type="ChEBI" id="CHEBI:57783"/>
        <dbReference type="ChEBI" id="CHEBI:58349"/>
        <dbReference type="EC" id="1.3.1.22"/>
    </reaction>
</comment>
<keyword evidence="4 18" id="KW-0812">Transmembrane</keyword>
<dbReference type="GeneID" id="116317821"/>
<dbReference type="InterPro" id="IPR016636">
    <property type="entry name" value="3-oxo-5-alpha-steroid_4-DH"/>
</dbReference>
<keyword evidence="11" id="KW-0560">Oxidoreductase</keyword>
<evidence type="ECO:0000313" key="21">
    <source>
        <dbReference type="Proteomes" id="UP000472276"/>
    </source>
</evidence>
<dbReference type="KEGG" id="oau:116317821"/>
<evidence type="ECO:0000256" key="2">
    <source>
        <dbReference type="ARBA" id="ARBA00004477"/>
    </source>
</evidence>
<evidence type="ECO:0000259" key="19">
    <source>
        <dbReference type="Pfam" id="PF02544"/>
    </source>
</evidence>
<comment type="catalytic activity">
    <reaction evidence="17">
        <text>17beta-hydroxy-5alpha-androstan-3-one + NADP(+) = testosterone + NADPH + H(+)</text>
        <dbReference type="Rhea" id="RHEA:50820"/>
        <dbReference type="ChEBI" id="CHEBI:15378"/>
        <dbReference type="ChEBI" id="CHEBI:16330"/>
        <dbReference type="ChEBI" id="CHEBI:17347"/>
        <dbReference type="ChEBI" id="CHEBI:57783"/>
        <dbReference type="ChEBI" id="CHEBI:58349"/>
        <dbReference type="EC" id="1.3.1.22"/>
    </reaction>
    <physiologicalReaction direction="right-to-left" evidence="17">
        <dbReference type="Rhea" id="RHEA:50822"/>
    </physiologicalReaction>
</comment>
<keyword evidence="9" id="KW-0726">Sexual differentiation</keyword>
<evidence type="ECO:0000256" key="6">
    <source>
        <dbReference type="ARBA" id="ARBA00022824"/>
    </source>
</evidence>
<evidence type="ECO:0000256" key="10">
    <source>
        <dbReference type="ARBA" id="ARBA00022989"/>
    </source>
</evidence>
<comment type="function">
    <text evidence="14">Converts testosterone (T) into 5-alpha-dihydrotestosterone (DHT) and progesterone or corticosterone into their corresponding 5-alpha-3-oxosteroids. It plays a central role in sexual differentiation and androgen physiology.</text>
</comment>
<evidence type="ECO:0000256" key="17">
    <source>
        <dbReference type="ARBA" id="ARBA00049397"/>
    </source>
</evidence>
<dbReference type="GO" id="GO:0047751">
    <property type="term" value="F:3-oxo-5-alpha-steroid 4-dehydrogenase (NADP+) activity"/>
    <property type="evidence" value="ECO:0007669"/>
    <property type="project" value="UniProtKB-EC"/>
</dbReference>
<evidence type="ECO:0000256" key="15">
    <source>
        <dbReference type="ARBA" id="ARBA00048164"/>
    </source>
</evidence>
<evidence type="ECO:0000256" key="13">
    <source>
        <dbReference type="ARBA" id="ARBA00023136"/>
    </source>
</evidence>
<evidence type="ECO:0000256" key="18">
    <source>
        <dbReference type="PIRNR" id="PIRNR015596"/>
    </source>
</evidence>
<keyword evidence="8" id="KW-0521">NADP</keyword>
<evidence type="ECO:0000313" key="20">
    <source>
        <dbReference type="Ensembl" id="ENSOABP00000012798.1"/>
    </source>
</evidence>
<evidence type="ECO:0000256" key="8">
    <source>
        <dbReference type="ARBA" id="ARBA00022857"/>
    </source>
</evidence>
<organism evidence="20 21">
    <name type="scientific">Oreochromis aureus</name>
    <name type="common">Israeli tilapia</name>
    <name type="synonym">Chromis aureus</name>
    <dbReference type="NCBI Taxonomy" id="47969"/>
    <lineage>
        <taxon>Eukaryota</taxon>
        <taxon>Metazoa</taxon>
        <taxon>Chordata</taxon>
        <taxon>Craniata</taxon>
        <taxon>Vertebrata</taxon>
        <taxon>Euteleostomi</taxon>
        <taxon>Actinopterygii</taxon>
        <taxon>Neopterygii</taxon>
        <taxon>Teleostei</taxon>
        <taxon>Neoteleostei</taxon>
        <taxon>Acanthomorphata</taxon>
        <taxon>Ovalentaria</taxon>
        <taxon>Cichlomorphae</taxon>
        <taxon>Cichliformes</taxon>
        <taxon>Cichlidae</taxon>
        <taxon>African cichlids</taxon>
        <taxon>Pseudocrenilabrinae</taxon>
        <taxon>Oreochromini</taxon>
        <taxon>Oreochromis</taxon>
    </lineage>
</organism>
<keyword evidence="5" id="KW-0221">Differentiation</keyword>
<evidence type="ECO:0000256" key="1">
    <source>
        <dbReference type="ARBA" id="ARBA00004154"/>
    </source>
</evidence>
<dbReference type="GO" id="GO:0006702">
    <property type="term" value="P:androgen biosynthetic process"/>
    <property type="evidence" value="ECO:0007669"/>
    <property type="project" value="UniProtKB-ARBA"/>
</dbReference>
<dbReference type="Ensembl" id="ENSOABT00000013221.2">
    <property type="protein sequence ID" value="ENSOABP00000012798.1"/>
    <property type="gene ID" value="ENSOABG00000006494.2"/>
</dbReference>
<dbReference type="GO" id="GO:0030154">
    <property type="term" value="P:cell differentiation"/>
    <property type="evidence" value="ECO:0007669"/>
    <property type="project" value="UniProtKB-KW"/>
</dbReference>
<dbReference type="Proteomes" id="UP000472276">
    <property type="component" value="Unassembled WGS sequence"/>
</dbReference>
<comment type="subcellular location">
    <subcellularLocation>
        <location evidence="2">Endoplasmic reticulum membrane</location>
        <topology evidence="2">Multi-pass membrane protein</topology>
    </subcellularLocation>
    <subcellularLocation>
        <location evidence="1">Microsome membrane</location>
        <topology evidence="1">Multi-pass membrane protein</topology>
    </subcellularLocation>
</comment>
<dbReference type="RefSeq" id="XP_031592558.1">
    <property type="nucleotide sequence ID" value="XM_031736698.2"/>
</dbReference>
<evidence type="ECO:0000256" key="7">
    <source>
        <dbReference type="ARBA" id="ARBA00022848"/>
    </source>
</evidence>
<accession>A0A668SEB9</accession>
<dbReference type="GO" id="GO:0005789">
    <property type="term" value="C:endoplasmic reticulum membrane"/>
    <property type="evidence" value="ECO:0007669"/>
    <property type="project" value="UniProtKB-SubCell"/>
</dbReference>
<keyword evidence="6" id="KW-0256">Endoplasmic reticulum</keyword>
<gene>
    <name evidence="20" type="primary">srd5a2a</name>
</gene>
<dbReference type="CTD" id="550398"/>
<dbReference type="Pfam" id="PF02544">
    <property type="entry name" value="Steroid_dh"/>
    <property type="match status" value="1"/>
</dbReference>
<dbReference type="GO" id="GO:0007548">
    <property type="term" value="P:sex differentiation"/>
    <property type="evidence" value="ECO:0007669"/>
    <property type="project" value="UniProtKB-KW"/>
</dbReference>
<evidence type="ECO:0000256" key="16">
    <source>
        <dbReference type="ARBA" id="ARBA00048292"/>
    </source>
</evidence>
<dbReference type="OMA" id="KHEPRQS"/>